<dbReference type="SUPFAM" id="SSF53474">
    <property type="entry name" value="alpha/beta-Hydrolases"/>
    <property type="match status" value="1"/>
</dbReference>
<sequence length="642" mass="65012">MRLPHRLAAVLAGATLALAAAGAGPARAALPWVPCNPTGLQCTSLAVPLDRAGTTPGTIMLSARRAPAPSGAATTAVVALAGGPGQAAQPIATGFRKVLAPLLGSRDLLVFDQRGTGQSNPLTCAAFRVSQPSLVTATRQCSAQLGAARAFFTTAQSVEDIEALRIAGGYSKLIIYGVSYGTKVALAYAAAHPAATEGLILDSVVTPGGPDALRRSTLAAVPRVLGRDLCGAGACTGITRDVVADVKKVAARIAVHPYRGPVISGSGRRYTARLSAEGLLGILIAGDLDPTLRAELPGSLRAALTGDTRPLLRLSARSAGLENAAHFQQAEADSEALFFDTVCEENTTLPWTRGASIDQRAREAEAAVKGAPAALFGVFPRSVALGGIPTLCLGWSVASPPPAAPGPLPDVPTLLLDGQSDLRTPIEDAQAVAARFPRAQLITVPHSGHSVLGTEPAGCGAAAVAAFAAGIPAAACPAVPNPYGPTPRPPASLATVKIARGFSPKIGRTLNAVVATLTDARRQVIGAALGSGRVPSAVGGLRSGSVRVKGSVLTLRRYEYVPGVKLSGTYRLGGTARVSVTGSAAAHGTLTLTKAGRATGRLGGRRILAGAARSLRLVPARDANEPTLAQAVARGRLARAGA</sequence>
<evidence type="ECO:0000313" key="14">
    <source>
        <dbReference type="Proteomes" id="UP001056035"/>
    </source>
</evidence>
<keyword evidence="6" id="KW-0963">Cytoplasm</keyword>
<keyword evidence="10" id="KW-0732">Signal</keyword>
<feature type="signal peptide" evidence="10">
    <location>
        <begin position="1"/>
        <end position="28"/>
    </location>
</feature>
<dbReference type="InterPro" id="IPR002410">
    <property type="entry name" value="Peptidase_S33"/>
</dbReference>
<dbReference type="PRINTS" id="PR00793">
    <property type="entry name" value="PROAMNOPTASE"/>
</dbReference>
<protein>
    <recommendedName>
        <fullName evidence="4">prolyl aminopeptidase</fullName>
        <ecNumber evidence="4">3.4.11.5</ecNumber>
    </recommendedName>
    <alternativeName>
        <fullName evidence="9">Prolyl aminopeptidase</fullName>
    </alternativeName>
</protein>
<feature type="domain" description="AB hydrolase-1" evidence="11">
    <location>
        <begin position="76"/>
        <end position="223"/>
    </location>
</feature>
<evidence type="ECO:0000256" key="6">
    <source>
        <dbReference type="ARBA" id="ARBA00022490"/>
    </source>
</evidence>
<dbReference type="InterPro" id="IPR000073">
    <property type="entry name" value="AB_hydrolase_1"/>
</dbReference>
<dbReference type="RefSeq" id="WP_254573263.1">
    <property type="nucleotide sequence ID" value="NZ_CP098502.1"/>
</dbReference>
<evidence type="ECO:0000259" key="12">
    <source>
        <dbReference type="Pfam" id="PF08386"/>
    </source>
</evidence>
<evidence type="ECO:0000256" key="4">
    <source>
        <dbReference type="ARBA" id="ARBA00012568"/>
    </source>
</evidence>
<dbReference type="InterPro" id="IPR029058">
    <property type="entry name" value="AB_hydrolase_fold"/>
</dbReference>
<dbReference type="InterPro" id="IPR013595">
    <property type="entry name" value="Pept_S33_TAP-like_C"/>
</dbReference>
<dbReference type="GO" id="GO:0016787">
    <property type="term" value="F:hydrolase activity"/>
    <property type="evidence" value="ECO:0007669"/>
    <property type="project" value="UniProtKB-KW"/>
</dbReference>
<evidence type="ECO:0000256" key="7">
    <source>
        <dbReference type="ARBA" id="ARBA00022670"/>
    </source>
</evidence>
<evidence type="ECO:0000259" key="11">
    <source>
        <dbReference type="Pfam" id="PF00561"/>
    </source>
</evidence>
<organism evidence="13 14">
    <name type="scientific">Paraconexibacter antarcticus</name>
    <dbReference type="NCBI Taxonomy" id="2949664"/>
    <lineage>
        <taxon>Bacteria</taxon>
        <taxon>Bacillati</taxon>
        <taxon>Actinomycetota</taxon>
        <taxon>Thermoleophilia</taxon>
        <taxon>Solirubrobacterales</taxon>
        <taxon>Paraconexibacteraceae</taxon>
        <taxon>Paraconexibacter</taxon>
    </lineage>
</organism>
<accession>A0ABY5DYJ0</accession>
<evidence type="ECO:0000256" key="8">
    <source>
        <dbReference type="ARBA" id="ARBA00022801"/>
    </source>
</evidence>
<dbReference type="Pfam" id="PF00561">
    <property type="entry name" value="Abhydrolase_1"/>
    <property type="match status" value="1"/>
</dbReference>
<comment type="similarity">
    <text evidence="3">Belongs to the peptidase S33 family.</text>
</comment>
<feature type="chain" id="PRO_5045700546" description="prolyl aminopeptidase" evidence="10">
    <location>
        <begin position="29"/>
        <end position="642"/>
    </location>
</feature>
<dbReference type="EMBL" id="CP098502">
    <property type="protein sequence ID" value="UTI66595.1"/>
    <property type="molecule type" value="Genomic_DNA"/>
</dbReference>
<keyword evidence="5" id="KW-0031">Aminopeptidase</keyword>
<proteinExistence type="inferred from homology"/>
<evidence type="ECO:0000256" key="2">
    <source>
        <dbReference type="ARBA" id="ARBA00004496"/>
    </source>
</evidence>
<evidence type="ECO:0000256" key="5">
    <source>
        <dbReference type="ARBA" id="ARBA00022438"/>
    </source>
</evidence>
<evidence type="ECO:0000313" key="13">
    <source>
        <dbReference type="EMBL" id="UTI66595.1"/>
    </source>
</evidence>
<dbReference type="InterPro" id="IPR005944">
    <property type="entry name" value="Pro_iminopeptidase"/>
</dbReference>
<dbReference type="Gene3D" id="3.40.50.1820">
    <property type="entry name" value="alpha/beta hydrolase"/>
    <property type="match status" value="2"/>
</dbReference>
<keyword evidence="14" id="KW-1185">Reference proteome</keyword>
<feature type="domain" description="Peptidase S33 tripeptidyl aminopeptidase-like C-terminal" evidence="12">
    <location>
        <begin position="391"/>
        <end position="467"/>
    </location>
</feature>
<dbReference type="Pfam" id="PF08386">
    <property type="entry name" value="Abhydrolase_4"/>
    <property type="match status" value="1"/>
</dbReference>
<evidence type="ECO:0000256" key="3">
    <source>
        <dbReference type="ARBA" id="ARBA00010088"/>
    </source>
</evidence>
<name>A0ABY5DYJ0_9ACTN</name>
<evidence type="ECO:0000256" key="10">
    <source>
        <dbReference type="SAM" id="SignalP"/>
    </source>
</evidence>
<evidence type="ECO:0000256" key="9">
    <source>
        <dbReference type="ARBA" id="ARBA00029605"/>
    </source>
</evidence>
<dbReference type="EC" id="3.4.11.5" evidence="4"/>
<keyword evidence="7" id="KW-0645">Protease</keyword>
<comment type="subcellular location">
    <subcellularLocation>
        <location evidence="2">Cytoplasm</location>
    </subcellularLocation>
</comment>
<evidence type="ECO:0000256" key="1">
    <source>
        <dbReference type="ARBA" id="ARBA00001585"/>
    </source>
</evidence>
<gene>
    <name evidence="13" type="ORF">NBH00_10375</name>
</gene>
<dbReference type="PANTHER" id="PTHR43722:SF1">
    <property type="entry name" value="PROLINE IMINOPEPTIDASE"/>
    <property type="match status" value="1"/>
</dbReference>
<dbReference type="PANTHER" id="PTHR43722">
    <property type="entry name" value="PROLINE IMINOPEPTIDASE"/>
    <property type="match status" value="1"/>
</dbReference>
<comment type="catalytic activity">
    <reaction evidence="1">
        <text>Release of N-terminal proline from a peptide.</text>
        <dbReference type="EC" id="3.4.11.5"/>
    </reaction>
</comment>
<reference evidence="13 14" key="1">
    <citation type="submission" date="2022-06" db="EMBL/GenBank/DDBJ databases">
        <title>Paraconexibacter antarcticus.</title>
        <authorList>
            <person name="Kim C.S."/>
        </authorList>
    </citation>
    <scope>NUCLEOTIDE SEQUENCE [LARGE SCALE GENOMIC DNA]</scope>
    <source>
        <strain evidence="13 14">02-257</strain>
    </source>
</reference>
<keyword evidence="8 13" id="KW-0378">Hydrolase</keyword>
<dbReference type="Proteomes" id="UP001056035">
    <property type="component" value="Chromosome"/>
</dbReference>